<dbReference type="Pfam" id="PF13409">
    <property type="entry name" value="GST_N_2"/>
    <property type="match status" value="1"/>
</dbReference>
<name>A0AA50HJ54_9GAMM</name>
<protein>
    <submittedName>
        <fullName evidence="2">Glutathione S-transferase family protein</fullName>
    </submittedName>
</protein>
<dbReference type="PANTHER" id="PTHR44051">
    <property type="entry name" value="GLUTATHIONE S-TRANSFERASE-RELATED"/>
    <property type="match status" value="1"/>
</dbReference>
<evidence type="ECO:0000313" key="2">
    <source>
        <dbReference type="EMBL" id="WLS76938.1"/>
    </source>
</evidence>
<reference evidence="2 3" key="1">
    <citation type="submission" date="2023-07" db="EMBL/GenBank/DDBJ databases">
        <title>Pathogenic bacteria of pear tree diseases.</title>
        <authorList>
            <person name="Zhang Z."/>
            <person name="He L."/>
            <person name="Huang R."/>
        </authorList>
    </citation>
    <scope>NUCLEOTIDE SEQUENCE [LARGE SCALE GENOMIC DNA]</scope>
    <source>
        <strain evidence="2 3">DE2</strain>
    </source>
</reference>
<gene>
    <name evidence="2" type="ORF">Q3V30_10525</name>
</gene>
<accession>A0AA50HJ54</accession>
<dbReference type="KEGG" id="epi:Q3V30_10525"/>
<dbReference type="Gene3D" id="1.20.1050.10">
    <property type="match status" value="1"/>
</dbReference>
<proteinExistence type="predicted"/>
<dbReference type="PROSITE" id="PS50404">
    <property type="entry name" value="GST_NTER"/>
    <property type="match status" value="1"/>
</dbReference>
<evidence type="ECO:0000259" key="1">
    <source>
        <dbReference type="PROSITE" id="PS50404"/>
    </source>
</evidence>
<sequence length="204" mass="23150">MQKLYGAPGWGSAIVEIMFALSGESYQFVNVEGFDQPGPSREILKKINPLCQVPTLLREDGTVLTESAAIALTLLDENPQLAPLPGTPQRQEFYRLLVWMVANVYATLTYGDYPERWVKQAPAELAQSTDRYRESLYLWLESQAGEGPYWFGDRISLLDAYLPVIVCWRPRKAWFQQHTPKIAAMADNVRQRAELSRIIAANDL</sequence>
<keyword evidence="3" id="KW-1185">Reference proteome</keyword>
<dbReference type="EMBL" id="CP132353">
    <property type="protein sequence ID" value="WLS76938.1"/>
    <property type="molecule type" value="Genomic_DNA"/>
</dbReference>
<dbReference type="Gene3D" id="3.40.30.10">
    <property type="entry name" value="Glutaredoxin"/>
    <property type="match status" value="1"/>
</dbReference>
<dbReference type="CDD" id="cd03057">
    <property type="entry name" value="GST_N_Beta"/>
    <property type="match status" value="1"/>
</dbReference>
<dbReference type="InterPro" id="IPR036249">
    <property type="entry name" value="Thioredoxin-like_sf"/>
</dbReference>
<dbReference type="RefSeq" id="WP_306205384.1">
    <property type="nucleotide sequence ID" value="NZ_CP132353.1"/>
</dbReference>
<dbReference type="InterPro" id="IPR036282">
    <property type="entry name" value="Glutathione-S-Trfase_C_sf"/>
</dbReference>
<dbReference type="Proteomes" id="UP001228139">
    <property type="component" value="Chromosome"/>
</dbReference>
<dbReference type="PANTHER" id="PTHR44051:SF8">
    <property type="entry name" value="GLUTATHIONE S-TRANSFERASE GSTA"/>
    <property type="match status" value="1"/>
</dbReference>
<feature type="domain" description="GST N-terminal" evidence="1">
    <location>
        <begin position="1"/>
        <end position="82"/>
    </location>
</feature>
<evidence type="ECO:0000313" key="3">
    <source>
        <dbReference type="Proteomes" id="UP001228139"/>
    </source>
</evidence>
<organism evidence="2 3">
    <name type="scientific">Erwinia pyri</name>
    <dbReference type="NCBI Taxonomy" id="3062598"/>
    <lineage>
        <taxon>Bacteria</taxon>
        <taxon>Pseudomonadati</taxon>
        <taxon>Pseudomonadota</taxon>
        <taxon>Gammaproteobacteria</taxon>
        <taxon>Enterobacterales</taxon>
        <taxon>Erwiniaceae</taxon>
        <taxon>Erwinia</taxon>
    </lineage>
</organism>
<dbReference type="AlphaFoldDB" id="A0AA50HJ54"/>
<dbReference type="SUPFAM" id="SSF52833">
    <property type="entry name" value="Thioredoxin-like"/>
    <property type="match status" value="1"/>
</dbReference>
<dbReference type="SUPFAM" id="SSF47616">
    <property type="entry name" value="GST C-terminal domain-like"/>
    <property type="match status" value="1"/>
</dbReference>
<dbReference type="InterPro" id="IPR004045">
    <property type="entry name" value="Glutathione_S-Trfase_N"/>
</dbReference>